<reference evidence="1" key="1">
    <citation type="submission" date="2015-11" db="EMBL/GenBank/DDBJ databases">
        <title>De novo transcriptome assembly of four potential Pierce s Disease insect vectors from Arizona vineyards.</title>
        <authorList>
            <person name="Tassone E.E."/>
        </authorList>
    </citation>
    <scope>NUCLEOTIDE SEQUENCE</scope>
</reference>
<protein>
    <submittedName>
        <fullName evidence="1">Uncharacterized protein</fullName>
    </submittedName>
</protein>
<gene>
    <name evidence="1" type="ORF">g.44312</name>
</gene>
<name>A0A1B6FG42_9HEMI</name>
<dbReference type="EMBL" id="GECZ01020836">
    <property type="protein sequence ID" value="JAS48933.1"/>
    <property type="molecule type" value="Transcribed_RNA"/>
</dbReference>
<sequence length="104" mass="11548">PTPVPPQPTIPPFGIIGYIPVVFYPYCPGSQGGQGFQPVFPAAFTVPYPCNQCNSRRARTLAHNETSSFDQVLKQLPDNTVILRSPHRRRSQFGARLRPADNEV</sequence>
<accession>A0A1B6FG42</accession>
<feature type="non-terminal residue" evidence="1">
    <location>
        <position position="1"/>
    </location>
</feature>
<organism evidence="1">
    <name type="scientific">Cuerna arida</name>
    <dbReference type="NCBI Taxonomy" id="1464854"/>
    <lineage>
        <taxon>Eukaryota</taxon>
        <taxon>Metazoa</taxon>
        <taxon>Ecdysozoa</taxon>
        <taxon>Arthropoda</taxon>
        <taxon>Hexapoda</taxon>
        <taxon>Insecta</taxon>
        <taxon>Pterygota</taxon>
        <taxon>Neoptera</taxon>
        <taxon>Paraneoptera</taxon>
        <taxon>Hemiptera</taxon>
        <taxon>Auchenorrhyncha</taxon>
        <taxon>Membracoidea</taxon>
        <taxon>Cicadellidae</taxon>
        <taxon>Cicadellinae</taxon>
        <taxon>Proconiini</taxon>
        <taxon>Cuerna</taxon>
    </lineage>
</organism>
<dbReference type="AlphaFoldDB" id="A0A1B6FG42"/>
<proteinExistence type="predicted"/>
<evidence type="ECO:0000313" key="1">
    <source>
        <dbReference type="EMBL" id="JAS48933.1"/>
    </source>
</evidence>